<comment type="caution">
    <text evidence="2">The sequence shown here is derived from an EMBL/GenBank/DDBJ whole genome shotgun (WGS) entry which is preliminary data.</text>
</comment>
<protein>
    <submittedName>
        <fullName evidence="2">Uncharacterized protein</fullName>
    </submittedName>
</protein>
<name>A0A5C8KDU4_9BACT</name>
<dbReference type="Proteomes" id="UP000321926">
    <property type="component" value="Unassembled WGS sequence"/>
</dbReference>
<evidence type="ECO:0000256" key="1">
    <source>
        <dbReference type="SAM" id="MobiDB-lite"/>
    </source>
</evidence>
<feature type="compositionally biased region" description="Polar residues" evidence="1">
    <location>
        <begin position="192"/>
        <end position="213"/>
    </location>
</feature>
<feature type="region of interest" description="Disordered" evidence="1">
    <location>
        <begin position="159"/>
        <end position="285"/>
    </location>
</feature>
<evidence type="ECO:0000313" key="3">
    <source>
        <dbReference type="Proteomes" id="UP000321926"/>
    </source>
</evidence>
<sequence>MSKQYQRINEDGGYGYHDNPYGFERSQKTGGNQADFSGRVDDNIRHAWEGNAGDENRRRQDNQLSGYSDVDRFSRGRYSSLPDYGDYGTPPADHQEATDFRSGQFFHRQEFGQTRGQSAGSSYSDNSYGRNFMDATYGSSAGRGSEAERRISGAAFTGINYSDPARQGSSGSMGGGSFGSGGGSFGGGIYSETGTMGTPRQMGSSRGWTPDTYRQQRQEETHLSGSPMRSGIYGSDYNDGSDYELTTWTGQSRSFTDGDYGTSETEEQKDRLPDYKRRGWNSRNL</sequence>
<feature type="region of interest" description="Disordered" evidence="1">
    <location>
        <begin position="1"/>
        <end position="125"/>
    </location>
</feature>
<dbReference type="EMBL" id="VRTY01000015">
    <property type="protein sequence ID" value="TXK49830.1"/>
    <property type="molecule type" value="Genomic_DNA"/>
</dbReference>
<dbReference type="AlphaFoldDB" id="A0A5C8KDU4"/>
<feature type="compositionally biased region" description="Polar residues" evidence="1">
    <location>
        <begin position="244"/>
        <end position="255"/>
    </location>
</feature>
<gene>
    <name evidence="2" type="ORF">FVR03_05785</name>
</gene>
<reference evidence="2 3" key="1">
    <citation type="submission" date="2019-08" db="EMBL/GenBank/DDBJ databases">
        <authorList>
            <person name="Shi S."/>
        </authorList>
    </citation>
    <scope>NUCLEOTIDE SEQUENCE [LARGE SCALE GENOMIC DNA]</scope>
    <source>
        <strain evidence="2 3">GY10130</strain>
    </source>
</reference>
<organism evidence="2 3">
    <name type="scientific">Pontibacter qinzhouensis</name>
    <dbReference type="NCBI Taxonomy" id="2603253"/>
    <lineage>
        <taxon>Bacteria</taxon>
        <taxon>Pseudomonadati</taxon>
        <taxon>Bacteroidota</taxon>
        <taxon>Cytophagia</taxon>
        <taxon>Cytophagales</taxon>
        <taxon>Hymenobacteraceae</taxon>
        <taxon>Pontibacter</taxon>
    </lineage>
</organism>
<feature type="compositionally biased region" description="Polar residues" evidence="1">
    <location>
        <begin position="111"/>
        <end position="125"/>
    </location>
</feature>
<accession>A0A5C8KDU4</accession>
<feature type="compositionally biased region" description="Gly residues" evidence="1">
    <location>
        <begin position="171"/>
        <end position="189"/>
    </location>
</feature>
<evidence type="ECO:0000313" key="2">
    <source>
        <dbReference type="EMBL" id="TXK49830.1"/>
    </source>
</evidence>
<keyword evidence="3" id="KW-1185">Reference proteome</keyword>
<dbReference type="RefSeq" id="WP_147920787.1">
    <property type="nucleotide sequence ID" value="NZ_VRTY01000015.1"/>
</dbReference>
<proteinExistence type="predicted"/>
<feature type="compositionally biased region" description="Basic and acidic residues" evidence="1">
    <location>
        <begin position="38"/>
        <end position="61"/>
    </location>
</feature>
<feature type="compositionally biased region" description="Basic and acidic residues" evidence="1">
    <location>
        <begin position="266"/>
        <end position="277"/>
    </location>
</feature>